<dbReference type="AlphaFoldDB" id="A0A7Z0ABH0"/>
<keyword evidence="2" id="KW-1185">Reference proteome</keyword>
<gene>
    <name evidence="1" type="ORF">BJY26_000904</name>
</gene>
<reference evidence="1 2" key="1">
    <citation type="submission" date="2020-07" db="EMBL/GenBank/DDBJ databases">
        <title>Sequencing the genomes of 1000 actinobacteria strains.</title>
        <authorList>
            <person name="Klenk H.-P."/>
        </authorList>
    </citation>
    <scope>NUCLEOTIDE SEQUENCE [LARGE SCALE GENOMIC DNA]</scope>
    <source>
        <strain evidence="1 2">DSM 26341</strain>
    </source>
</reference>
<dbReference type="NCBIfam" id="NF038356">
    <property type="entry name" value="actino_DLW39"/>
    <property type="match status" value="1"/>
</dbReference>
<dbReference type="InterPro" id="IPR047990">
    <property type="entry name" value="DLW39-like"/>
</dbReference>
<protein>
    <submittedName>
        <fullName evidence="1">Uncharacterized protein</fullName>
    </submittedName>
</protein>
<dbReference type="EMBL" id="JACBZP010000001">
    <property type="protein sequence ID" value="NYI66598.1"/>
    <property type="molecule type" value="Genomic_DNA"/>
</dbReference>
<sequence>MKKLIGILAAAAGAAYVWRARRRLERGRQDWAGSTDTVD</sequence>
<comment type="caution">
    <text evidence="1">The sequence shown here is derived from an EMBL/GenBank/DDBJ whole genome shotgun (WGS) entry which is preliminary data.</text>
</comment>
<accession>A0A7Z0ABH0</accession>
<dbReference type="RefSeq" id="WP_218852250.1">
    <property type="nucleotide sequence ID" value="NZ_JACBZP010000001.1"/>
</dbReference>
<evidence type="ECO:0000313" key="1">
    <source>
        <dbReference type="EMBL" id="NYI66598.1"/>
    </source>
</evidence>
<proteinExistence type="predicted"/>
<dbReference type="Proteomes" id="UP000539111">
    <property type="component" value="Unassembled WGS sequence"/>
</dbReference>
<name>A0A7Z0ABH0_9MICO</name>
<evidence type="ECO:0000313" key="2">
    <source>
        <dbReference type="Proteomes" id="UP000539111"/>
    </source>
</evidence>
<organism evidence="1 2">
    <name type="scientific">Spelaeicoccus albus</name>
    <dbReference type="NCBI Taxonomy" id="1280376"/>
    <lineage>
        <taxon>Bacteria</taxon>
        <taxon>Bacillati</taxon>
        <taxon>Actinomycetota</taxon>
        <taxon>Actinomycetes</taxon>
        <taxon>Micrococcales</taxon>
        <taxon>Brevibacteriaceae</taxon>
        <taxon>Spelaeicoccus</taxon>
    </lineage>
</organism>